<name>A0A392MCE6_9FABA</name>
<proteinExistence type="predicted"/>
<feature type="region of interest" description="Disordered" evidence="1">
    <location>
        <begin position="130"/>
        <end position="167"/>
    </location>
</feature>
<reference evidence="2 3" key="1">
    <citation type="journal article" date="2018" name="Front. Plant Sci.">
        <title>Red Clover (Trifolium pratense) and Zigzag Clover (T. medium) - A Picture of Genomic Similarities and Differences.</title>
        <authorList>
            <person name="Dluhosova J."/>
            <person name="Istvanek J."/>
            <person name="Nedelnik J."/>
            <person name="Repkova J."/>
        </authorList>
    </citation>
    <scope>NUCLEOTIDE SEQUENCE [LARGE SCALE GENOMIC DNA]</scope>
    <source>
        <strain evidence="3">cv. 10/8</strain>
        <tissue evidence="2">Leaf</tissue>
    </source>
</reference>
<dbReference type="EMBL" id="LXQA010007675">
    <property type="protein sequence ID" value="MCH84961.1"/>
    <property type="molecule type" value="Genomic_DNA"/>
</dbReference>
<accession>A0A392MCE6</accession>
<evidence type="ECO:0000313" key="3">
    <source>
        <dbReference type="Proteomes" id="UP000265520"/>
    </source>
</evidence>
<dbReference type="Proteomes" id="UP000265520">
    <property type="component" value="Unassembled WGS sequence"/>
</dbReference>
<feature type="compositionally biased region" description="Polar residues" evidence="1">
    <location>
        <begin position="156"/>
        <end position="167"/>
    </location>
</feature>
<feature type="non-terminal residue" evidence="2">
    <location>
        <position position="1"/>
    </location>
</feature>
<dbReference type="AlphaFoldDB" id="A0A392MCE6"/>
<organism evidence="2 3">
    <name type="scientific">Trifolium medium</name>
    <dbReference type="NCBI Taxonomy" id="97028"/>
    <lineage>
        <taxon>Eukaryota</taxon>
        <taxon>Viridiplantae</taxon>
        <taxon>Streptophyta</taxon>
        <taxon>Embryophyta</taxon>
        <taxon>Tracheophyta</taxon>
        <taxon>Spermatophyta</taxon>
        <taxon>Magnoliopsida</taxon>
        <taxon>eudicotyledons</taxon>
        <taxon>Gunneridae</taxon>
        <taxon>Pentapetalae</taxon>
        <taxon>rosids</taxon>
        <taxon>fabids</taxon>
        <taxon>Fabales</taxon>
        <taxon>Fabaceae</taxon>
        <taxon>Papilionoideae</taxon>
        <taxon>50 kb inversion clade</taxon>
        <taxon>NPAAA clade</taxon>
        <taxon>Hologalegina</taxon>
        <taxon>IRL clade</taxon>
        <taxon>Trifolieae</taxon>
        <taxon>Trifolium</taxon>
    </lineage>
</organism>
<evidence type="ECO:0000256" key="1">
    <source>
        <dbReference type="SAM" id="MobiDB-lite"/>
    </source>
</evidence>
<gene>
    <name evidence="2" type="ORF">A2U01_0005799</name>
</gene>
<sequence>GPVVIGAGLGREDLGSIPTTAVRRKMEPLDAKTDRRTRLDGPVNRILVGIAVGSVFGQRYVLLGFHWLQQIVAFPISVRLMELRFQRFSTRWRPWWSSSPIVVGFVVTFPLMLGLKMPLRWWWTDGTTGASRSVERNGQDNGLGSSSMSDVLLDTTHVTDSSRSASA</sequence>
<protein>
    <submittedName>
        <fullName evidence="2">Uncharacterized protein</fullName>
    </submittedName>
</protein>
<comment type="caution">
    <text evidence="2">The sequence shown here is derived from an EMBL/GenBank/DDBJ whole genome shotgun (WGS) entry which is preliminary data.</text>
</comment>
<feature type="compositionally biased region" description="Polar residues" evidence="1">
    <location>
        <begin position="139"/>
        <end position="149"/>
    </location>
</feature>
<evidence type="ECO:0000313" key="2">
    <source>
        <dbReference type="EMBL" id="MCH84961.1"/>
    </source>
</evidence>
<keyword evidence="3" id="KW-1185">Reference proteome</keyword>